<dbReference type="InterPro" id="IPR001647">
    <property type="entry name" value="HTH_TetR"/>
</dbReference>
<dbReference type="Pfam" id="PF00440">
    <property type="entry name" value="TetR_N"/>
    <property type="match status" value="1"/>
</dbReference>
<dbReference type="SUPFAM" id="SSF46689">
    <property type="entry name" value="Homeodomain-like"/>
    <property type="match status" value="1"/>
</dbReference>
<evidence type="ECO:0000313" key="4">
    <source>
        <dbReference type="EMBL" id="GAC67292.1"/>
    </source>
</evidence>
<dbReference type="PANTHER" id="PTHR43479:SF11">
    <property type="entry name" value="ACREF_ENVCD OPERON REPRESSOR-RELATED"/>
    <property type="match status" value="1"/>
</dbReference>
<comment type="caution">
    <text evidence="4">The sequence shown here is derived from an EMBL/GenBank/DDBJ whole genome shotgun (WGS) entry which is preliminary data.</text>
</comment>
<gene>
    <name evidence="4" type="ORF">GS4_07_00410</name>
</gene>
<dbReference type="STRING" id="1223545.GS4_07_00410"/>
<dbReference type="Gene3D" id="1.10.357.10">
    <property type="entry name" value="Tetracycline Repressor, domain 2"/>
    <property type="match status" value="1"/>
</dbReference>
<evidence type="ECO:0000259" key="3">
    <source>
        <dbReference type="PROSITE" id="PS50977"/>
    </source>
</evidence>
<dbReference type="InterPro" id="IPR009057">
    <property type="entry name" value="Homeodomain-like_sf"/>
</dbReference>
<dbReference type="OrthoDB" id="7252896at2"/>
<dbReference type="eggNOG" id="COG1309">
    <property type="taxonomic scope" value="Bacteria"/>
</dbReference>
<feature type="domain" description="HTH tetR-type" evidence="3">
    <location>
        <begin position="12"/>
        <end position="72"/>
    </location>
</feature>
<keyword evidence="1 2" id="KW-0238">DNA-binding</keyword>
<evidence type="ECO:0000256" key="2">
    <source>
        <dbReference type="PROSITE-ProRule" id="PRU00335"/>
    </source>
</evidence>
<dbReference type="EMBL" id="BANX01000007">
    <property type="protein sequence ID" value="GAC67292.1"/>
    <property type="molecule type" value="Genomic_DNA"/>
</dbReference>
<dbReference type="RefSeq" id="WP_007618314.1">
    <property type="nucleotide sequence ID" value="NZ_BANX01000007.1"/>
</dbReference>
<proteinExistence type="predicted"/>
<evidence type="ECO:0000313" key="5">
    <source>
        <dbReference type="Proteomes" id="UP000011666"/>
    </source>
</evidence>
<dbReference type="PANTHER" id="PTHR43479">
    <property type="entry name" value="ACREF/ENVCD OPERON REPRESSOR-RELATED"/>
    <property type="match status" value="1"/>
</dbReference>
<organism evidence="4 5">
    <name type="scientific">Gordonia soli NBRC 108243</name>
    <dbReference type="NCBI Taxonomy" id="1223545"/>
    <lineage>
        <taxon>Bacteria</taxon>
        <taxon>Bacillati</taxon>
        <taxon>Actinomycetota</taxon>
        <taxon>Actinomycetes</taxon>
        <taxon>Mycobacteriales</taxon>
        <taxon>Gordoniaceae</taxon>
        <taxon>Gordonia</taxon>
    </lineage>
</organism>
<accession>M0QIM8</accession>
<sequence length="202" mass="21868">MVAKNSRVAAQAETRRLLKEHGREMMLASGFASASVSAIATRAGFTTGAFYSNFESKAELTLEILADLQAEAEAQLTAIFADDNARGGRIERIRAWTDETLDSGWPRLELEFALANRDNVAVVSTEGTRNRTAVDGITGFVEQVLPEQLSTLPIRRVAELVLDLCFGLAVRRIIDPSVSTSHLFDLVEQLAAGFDATPAGRG</sequence>
<dbReference type="Proteomes" id="UP000011666">
    <property type="component" value="Unassembled WGS sequence"/>
</dbReference>
<reference evidence="4 5" key="1">
    <citation type="submission" date="2013-01" db="EMBL/GenBank/DDBJ databases">
        <title>Whole genome shotgun sequence of Gordonia soli NBRC 108243.</title>
        <authorList>
            <person name="Isaki-Nakamura S."/>
            <person name="Hosoyama A."/>
            <person name="Tsuchikane K."/>
            <person name="Ando Y."/>
            <person name="Baba S."/>
            <person name="Ohji S."/>
            <person name="Hamada M."/>
            <person name="Tamura T."/>
            <person name="Yamazoe A."/>
            <person name="Yamazaki S."/>
            <person name="Fujita N."/>
        </authorList>
    </citation>
    <scope>NUCLEOTIDE SEQUENCE [LARGE SCALE GENOMIC DNA]</scope>
    <source>
        <strain evidence="4 5">NBRC 108243</strain>
    </source>
</reference>
<dbReference type="InterPro" id="IPR050624">
    <property type="entry name" value="HTH-type_Tx_Regulator"/>
</dbReference>
<keyword evidence="5" id="KW-1185">Reference proteome</keyword>
<protein>
    <submittedName>
        <fullName evidence="4">Putative TetR family transcriptional regulator</fullName>
    </submittedName>
</protein>
<feature type="DNA-binding region" description="H-T-H motif" evidence="2">
    <location>
        <begin position="35"/>
        <end position="54"/>
    </location>
</feature>
<name>M0QIM8_9ACTN</name>
<dbReference type="GO" id="GO:0003677">
    <property type="term" value="F:DNA binding"/>
    <property type="evidence" value="ECO:0007669"/>
    <property type="project" value="UniProtKB-UniRule"/>
</dbReference>
<dbReference type="AlphaFoldDB" id="M0QIM8"/>
<evidence type="ECO:0000256" key="1">
    <source>
        <dbReference type="ARBA" id="ARBA00023125"/>
    </source>
</evidence>
<dbReference type="PROSITE" id="PS50977">
    <property type="entry name" value="HTH_TETR_2"/>
    <property type="match status" value="1"/>
</dbReference>